<evidence type="ECO:0000256" key="5">
    <source>
        <dbReference type="SAM" id="Phobius"/>
    </source>
</evidence>
<keyword evidence="3 5" id="KW-1133">Transmembrane helix</keyword>
<comment type="subcellular location">
    <subcellularLocation>
        <location evidence="1">Membrane</location>
        <topology evidence="1">Multi-pass membrane protein</topology>
    </subcellularLocation>
</comment>
<organism evidence="6 7">
    <name type="scientific">Roridomyces roridus</name>
    <dbReference type="NCBI Taxonomy" id="1738132"/>
    <lineage>
        <taxon>Eukaryota</taxon>
        <taxon>Fungi</taxon>
        <taxon>Dikarya</taxon>
        <taxon>Basidiomycota</taxon>
        <taxon>Agaricomycotina</taxon>
        <taxon>Agaricomycetes</taxon>
        <taxon>Agaricomycetidae</taxon>
        <taxon>Agaricales</taxon>
        <taxon>Marasmiineae</taxon>
        <taxon>Mycenaceae</taxon>
        <taxon>Roridomyces</taxon>
    </lineage>
</organism>
<protein>
    <submittedName>
        <fullName evidence="6">RTA1-like protein</fullName>
    </submittedName>
</protein>
<evidence type="ECO:0000256" key="2">
    <source>
        <dbReference type="ARBA" id="ARBA00022692"/>
    </source>
</evidence>
<dbReference type="PANTHER" id="PTHR31465">
    <property type="entry name" value="PROTEIN RTA1-RELATED"/>
    <property type="match status" value="1"/>
</dbReference>
<feature type="transmembrane region" description="Helical" evidence="5">
    <location>
        <begin position="213"/>
        <end position="231"/>
    </location>
</feature>
<evidence type="ECO:0000313" key="6">
    <source>
        <dbReference type="EMBL" id="KAJ7615912.1"/>
    </source>
</evidence>
<proteinExistence type="predicted"/>
<feature type="transmembrane region" description="Helical" evidence="5">
    <location>
        <begin position="84"/>
        <end position="108"/>
    </location>
</feature>
<keyword evidence="4 5" id="KW-0472">Membrane</keyword>
<evidence type="ECO:0000256" key="1">
    <source>
        <dbReference type="ARBA" id="ARBA00004141"/>
    </source>
</evidence>
<accession>A0AAD7FCM3</accession>
<dbReference type="AlphaFoldDB" id="A0AAD7FCM3"/>
<dbReference type="GO" id="GO:0005886">
    <property type="term" value="C:plasma membrane"/>
    <property type="evidence" value="ECO:0007669"/>
    <property type="project" value="TreeGrafter"/>
</dbReference>
<feature type="transmembrane region" description="Helical" evidence="5">
    <location>
        <begin position="48"/>
        <end position="72"/>
    </location>
</feature>
<feature type="transmembrane region" description="Helical" evidence="5">
    <location>
        <begin position="120"/>
        <end position="141"/>
    </location>
</feature>
<keyword evidence="7" id="KW-1185">Reference proteome</keyword>
<dbReference type="InterPro" id="IPR007568">
    <property type="entry name" value="RTA1"/>
</dbReference>
<keyword evidence="2 5" id="KW-0812">Transmembrane</keyword>
<dbReference type="GO" id="GO:0000324">
    <property type="term" value="C:fungal-type vacuole"/>
    <property type="evidence" value="ECO:0007669"/>
    <property type="project" value="TreeGrafter"/>
</dbReference>
<feature type="transmembrane region" description="Helical" evidence="5">
    <location>
        <begin position="251"/>
        <end position="275"/>
    </location>
</feature>
<reference evidence="6" key="1">
    <citation type="submission" date="2023-03" db="EMBL/GenBank/DDBJ databases">
        <title>Massive genome expansion in bonnet fungi (Mycena s.s.) driven by repeated elements and novel gene families across ecological guilds.</title>
        <authorList>
            <consortium name="Lawrence Berkeley National Laboratory"/>
            <person name="Harder C.B."/>
            <person name="Miyauchi S."/>
            <person name="Viragh M."/>
            <person name="Kuo A."/>
            <person name="Thoen E."/>
            <person name="Andreopoulos B."/>
            <person name="Lu D."/>
            <person name="Skrede I."/>
            <person name="Drula E."/>
            <person name="Henrissat B."/>
            <person name="Morin E."/>
            <person name="Kohler A."/>
            <person name="Barry K."/>
            <person name="LaButti K."/>
            <person name="Morin E."/>
            <person name="Salamov A."/>
            <person name="Lipzen A."/>
            <person name="Mereny Z."/>
            <person name="Hegedus B."/>
            <person name="Baldrian P."/>
            <person name="Stursova M."/>
            <person name="Weitz H."/>
            <person name="Taylor A."/>
            <person name="Grigoriev I.V."/>
            <person name="Nagy L.G."/>
            <person name="Martin F."/>
            <person name="Kauserud H."/>
        </authorList>
    </citation>
    <scope>NUCLEOTIDE SEQUENCE</scope>
    <source>
        <strain evidence="6">9284</strain>
    </source>
</reference>
<dbReference type="Proteomes" id="UP001221142">
    <property type="component" value="Unassembled WGS sequence"/>
</dbReference>
<evidence type="ECO:0000256" key="4">
    <source>
        <dbReference type="ARBA" id="ARBA00023136"/>
    </source>
</evidence>
<feature type="transmembrane region" description="Helical" evidence="5">
    <location>
        <begin position="161"/>
        <end position="185"/>
    </location>
</feature>
<gene>
    <name evidence="6" type="ORF">FB45DRAFT_801540</name>
</gene>
<feature type="transmembrane region" description="Helical" evidence="5">
    <location>
        <begin position="20"/>
        <end position="41"/>
    </location>
</feature>
<sequence length="298" mass="33283">MTMPTELIQTLRMNPYGYLPTKYVCILFVVLFAISTVIHLGQAIRYRLWWLLPTACLCGALEIVGWIGRAWSSRSPLKFPPYEMQIICTIMGPTPLAAANFIILGYIITRLGSQYSRLSARTYAILFLCCDFISLVIQGIGGGMAARAVAKHINPEKGGHVMLAGIIFQLITITVYAFCAGEFVFRYARSKPISASPAVAKQERPILTQRMKILLYALALSTTLLLIRAVYRVCELADGWTGRIIHTQVYFNVLDGAAIVLAMYTLNFVHPGMFLELRSSRRSEKIEMESELDAGEKV</sequence>
<dbReference type="Pfam" id="PF04479">
    <property type="entry name" value="RTA1"/>
    <property type="match status" value="1"/>
</dbReference>
<dbReference type="PANTHER" id="PTHR31465:SF9">
    <property type="entry name" value="SPHINGOID LONG-CHAIN BASE TRANSPORTER RSB1"/>
    <property type="match status" value="1"/>
</dbReference>
<dbReference type="EMBL" id="JARKIF010000023">
    <property type="protein sequence ID" value="KAJ7615912.1"/>
    <property type="molecule type" value="Genomic_DNA"/>
</dbReference>
<name>A0AAD7FCM3_9AGAR</name>
<comment type="caution">
    <text evidence="6">The sequence shown here is derived from an EMBL/GenBank/DDBJ whole genome shotgun (WGS) entry which is preliminary data.</text>
</comment>
<evidence type="ECO:0000313" key="7">
    <source>
        <dbReference type="Proteomes" id="UP001221142"/>
    </source>
</evidence>
<evidence type="ECO:0000256" key="3">
    <source>
        <dbReference type="ARBA" id="ARBA00022989"/>
    </source>
</evidence>